<dbReference type="Gene3D" id="1.10.10.60">
    <property type="entry name" value="Homeodomain-like"/>
    <property type="match status" value="2"/>
</dbReference>
<name>A0A103XJJ0_CYNCS</name>
<dbReference type="GO" id="GO:0005634">
    <property type="term" value="C:nucleus"/>
    <property type="evidence" value="ECO:0007669"/>
    <property type="project" value="UniProtKB-SubCell"/>
</dbReference>
<feature type="region of interest" description="Disordered" evidence="3">
    <location>
        <begin position="37"/>
        <end position="71"/>
    </location>
</feature>
<keyword evidence="4" id="KW-0812">Transmembrane</keyword>
<dbReference type="InterPro" id="IPR050560">
    <property type="entry name" value="MYB_TF"/>
</dbReference>
<dbReference type="InterPro" id="IPR009057">
    <property type="entry name" value="Homeodomain-like_sf"/>
</dbReference>
<feature type="compositionally biased region" description="Polar residues" evidence="3">
    <location>
        <begin position="47"/>
        <end position="71"/>
    </location>
</feature>
<dbReference type="GO" id="GO:0000978">
    <property type="term" value="F:RNA polymerase II cis-regulatory region sequence-specific DNA binding"/>
    <property type="evidence" value="ECO:0007669"/>
    <property type="project" value="TreeGrafter"/>
</dbReference>
<keyword evidence="2" id="KW-0539">Nucleus</keyword>
<accession>A0A103XJJ0</accession>
<protein>
    <submittedName>
        <fullName evidence="7">Homeodomain-like protein</fullName>
    </submittedName>
</protein>
<evidence type="ECO:0000313" key="8">
    <source>
        <dbReference type="Proteomes" id="UP000243975"/>
    </source>
</evidence>
<dbReference type="PANTHER" id="PTHR45614">
    <property type="entry name" value="MYB PROTEIN-RELATED"/>
    <property type="match status" value="1"/>
</dbReference>
<evidence type="ECO:0000256" key="2">
    <source>
        <dbReference type="ARBA" id="ARBA00023242"/>
    </source>
</evidence>
<keyword evidence="4" id="KW-0472">Membrane</keyword>
<organism evidence="7 8">
    <name type="scientific">Cynara cardunculus var. scolymus</name>
    <name type="common">Globe artichoke</name>
    <name type="synonym">Cynara scolymus</name>
    <dbReference type="NCBI Taxonomy" id="59895"/>
    <lineage>
        <taxon>Eukaryota</taxon>
        <taxon>Viridiplantae</taxon>
        <taxon>Streptophyta</taxon>
        <taxon>Embryophyta</taxon>
        <taxon>Tracheophyta</taxon>
        <taxon>Spermatophyta</taxon>
        <taxon>Magnoliopsida</taxon>
        <taxon>eudicotyledons</taxon>
        <taxon>Gunneridae</taxon>
        <taxon>Pentapetalae</taxon>
        <taxon>asterids</taxon>
        <taxon>campanulids</taxon>
        <taxon>Asterales</taxon>
        <taxon>Asteraceae</taxon>
        <taxon>Carduoideae</taxon>
        <taxon>Cardueae</taxon>
        <taxon>Carduinae</taxon>
        <taxon>Cynara</taxon>
    </lineage>
</organism>
<gene>
    <name evidence="7" type="ORF">Ccrd_006098</name>
</gene>
<feature type="domain" description="HTH myb-type" evidence="6">
    <location>
        <begin position="72"/>
        <end position="134"/>
    </location>
</feature>
<comment type="subcellular location">
    <subcellularLocation>
        <location evidence="1">Nucleus</location>
    </subcellularLocation>
</comment>
<evidence type="ECO:0000256" key="4">
    <source>
        <dbReference type="SAM" id="Phobius"/>
    </source>
</evidence>
<keyword evidence="7" id="KW-0371">Homeobox</keyword>
<dbReference type="PROSITE" id="PS51294">
    <property type="entry name" value="HTH_MYB"/>
    <property type="match status" value="2"/>
</dbReference>
<evidence type="ECO:0000256" key="3">
    <source>
        <dbReference type="SAM" id="MobiDB-lite"/>
    </source>
</evidence>
<dbReference type="Pfam" id="PF13921">
    <property type="entry name" value="Myb_DNA-bind_6"/>
    <property type="match status" value="1"/>
</dbReference>
<feature type="domain" description="Myb-like" evidence="5">
    <location>
        <begin position="206"/>
        <end position="245"/>
    </location>
</feature>
<feature type="domain" description="Myb-like" evidence="5">
    <location>
        <begin position="64"/>
        <end position="130"/>
    </location>
</feature>
<evidence type="ECO:0000256" key="1">
    <source>
        <dbReference type="ARBA" id="ARBA00004123"/>
    </source>
</evidence>
<keyword evidence="7" id="KW-0238">DNA-binding</keyword>
<keyword evidence="4" id="KW-1133">Transmembrane helix</keyword>
<dbReference type="CDD" id="cd00167">
    <property type="entry name" value="SANT"/>
    <property type="match status" value="2"/>
</dbReference>
<dbReference type="SUPFAM" id="SSF46689">
    <property type="entry name" value="Homeodomain-like"/>
    <property type="match status" value="2"/>
</dbReference>
<dbReference type="EMBL" id="LEKV01004901">
    <property type="protein sequence ID" value="KVH91877.1"/>
    <property type="molecule type" value="Genomic_DNA"/>
</dbReference>
<evidence type="ECO:0000259" key="5">
    <source>
        <dbReference type="PROSITE" id="PS50090"/>
    </source>
</evidence>
<dbReference type="AlphaFoldDB" id="A0A103XJJ0"/>
<dbReference type="Gramene" id="KVH91877">
    <property type="protein sequence ID" value="KVH91877"/>
    <property type="gene ID" value="Ccrd_006098"/>
</dbReference>
<sequence length="245" mass="27943">MPITVQVKGTSIGMTDGMIGVKKERHASDFTKEVGFTSSSSISNSSCDANTPRSRSSCGSGNQTKRSSQAGWTDDEDNLLADVVKKFNGRNWKKIGEFAIMQFCFFLSCKAQYIPGRTDVQCLHRWQKVLNPEIVKGPWSKEVNLTPFLLILQLEIQLPLIWLILVALLTYLFITSIQEDDCIIRMVEKHGCMKWSVIAKWHNHLDPAIKKDTWTKEEESTLTHYHQIYGNKWAEIARFLPGRYA</sequence>
<dbReference type="PROSITE" id="PS50090">
    <property type="entry name" value="MYB_LIKE"/>
    <property type="match status" value="2"/>
</dbReference>
<dbReference type="Pfam" id="PF00249">
    <property type="entry name" value="Myb_DNA-binding"/>
    <property type="match status" value="1"/>
</dbReference>
<proteinExistence type="predicted"/>
<comment type="caution">
    <text evidence="7">The sequence shown here is derived from an EMBL/GenBank/DDBJ whole genome shotgun (WGS) entry which is preliminary data.</text>
</comment>
<dbReference type="InterPro" id="IPR017930">
    <property type="entry name" value="Myb_dom"/>
</dbReference>
<feature type="domain" description="HTH myb-type" evidence="6">
    <location>
        <begin position="206"/>
        <end position="245"/>
    </location>
</feature>
<dbReference type="GO" id="GO:0000981">
    <property type="term" value="F:DNA-binding transcription factor activity, RNA polymerase II-specific"/>
    <property type="evidence" value="ECO:0007669"/>
    <property type="project" value="TreeGrafter"/>
</dbReference>
<dbReference type="SMART" id="SM00717">
    <property type="entry name" value="SANT"/>
    <property type="match status" value="2"/>
</dbReference>
<dbReference type="STRING" id="59895.A0A103XJJ0"/>
<dbReference type="OMA" id="INNCIHA"/>
<feature type="transmembrane region" description="Helical" evidence="4">
    <location>
        <begin position="148"/>
        <end position="174"/>
    </location>
</feature>
<dbReference type="Proteomes" id="UP000243975">
    <property type="component" value="Unassembled WGS sequence"/>
</dbReference>
<dbReference type="InterPro" id="IPR001005">
    <property type="entry name" value="SANT/Myb"/>
</dbReference>
<evidence type="ECO:0000259" key="6">
    <source>
        <dbReference type="PROSITE" id="PS51294"/>
    </source>
</evidence>
<keyword evidence="8" id="KW-1185">Reference proteome</keyword>
<evidence type="ECO:0000313" key="7">
    <source>
        <dbReference type="EMBL" id="KVH91877.1"/>
    </source>
</evidence>
<dbReference type="PANTHER" id="PTHR45614:SF252">
    <property type="entry name" value="TRANSCRIPTION FACTOR MYB3R-2-LIKE"/>
    <property type="match status" value="1"/>
</dbReference>
<reference evidence="7 8" key="1">
    <citation type="journal article" date="2016" name="Sci. Rep.">
        <title>The genome sequence of the outbreeding globe artichoke constructed de novo incorporating a phase-aware low-pass sequencing strategy of F1 progeny.</title>
        <authorList>
            <person name="Scaglione D."/>
            <person name="Reyes-Chin-Wo S."/>
            <person name="Acquadro A."/>
            <person name="Froenicke L."/>
            <person name="Portis E."/>
            <person name="Beitel C."/>
            <person name="Tirone M."/>
            <person name="Mauro R."/>
            <person name="Lo Monaco A."/>
            <person name="Mauromicale G."/>
            <person name="Faccioli P."/>
            <person name="Cattivelli L."/>
            <person name="Rieseberg L."/>
            <person name="Michelmore R."/>
            <person name="Lanteri S."/>
        </authorList>
    </citation>
    <scope>NUCLEOTIDE SEQUENCE [LARGE SCALE GENOMIC DNA]</scope>
    <source>
        <strain evidence="7">2C</strain>
    </source>
</reference>